<feature type="transmembrane region" description="Helical" evidence="6">
    <location>
        <begin position="61"/>
        <end position="80"/>
    </location>
</feature>
<comment type="caution">
    <text evidence="7">The sequence shown here is derived from an EMBL/GenBank/DDBJ whole genome shotgun (WGS) entry which is preliminary data.</text>
</comment>
<dbReference type="InterPro" id="IPR001182">
    <property type="entry name" value="FtsW/RodA"/>
</dbReference>
<keyword evidence="5 6" id="KW-0472">Membrane</keyword>
<dbReference type="AlphaFoldDB" id="E6PFK7"/>
<name>E6PFK7_9ZZZZ</name>
<dbReference type="GO" id="GO:0008360">
    <property type="term" value="P:regulation of cell shape"/>
    <property type="evidence" value="ECO:0007669"/>
    <property type="project" value="UniProtKB-KW"/>
</dbReference>
<feature type="transmembrane region" description="Helical" evidence="6">
    <location>
        <begin position="209"/>
        <end position="228"/>
    </location>
</feature>
<feature type="transmembrane region" description="Helical" evidence="6">
    <location>
        <begin position="291"/>
        <end position="311"/>
    </location>
</feature>
<evidence type="ECO:0000256" key="2">
    <source>
        <dbReference type="ARBA" id="ARBA00022692"/>
    </source>
</evidence>
<dbReference type="GO" id="GO:0005886">
    <property type="term" value="C:plasma membrane"/>
    <property type="evidence" value="ECO:0007669"/>
    <property type="project" value="TreeGrafter"/>
</dbReference>
<feature type="transmembrane region" description="Helical" evidence="6">
    <location>
        <begin position="126"/>
        <end position="143"/>
    </location>
</feature>
<dbReference type="GO" id="GO:0032153">
    <property type="term" value="C:cell division site"/>
    <property type="evidence" value="ECO:0007669"/>
    <property type="project" value="TreeGrafter"/>
</dbReference>
<keyword evidence="4 6" id="KW-1133">Transmembrane helix</keyword>
<protein>
    <submittedName>
        <fullName evidence="7">Putative Cell cycle protein</fullName>
    </submittedName>
</protein>
<evidence type="ECO:0000256" key="5">
    <source>
        <dbReference type="ARBA" id="ARBA00023136"/>
    </source>
</evidence>
<feature type="transmembrane region" description="Helical" evidence="6">
    <location>
        <begin position="357"/>
        <end position="375"/>
    </location>
</feature>
<feature type="transmembrane region" description="Helical" evidence="6">
    <location>
        <begin position="35"/>
        <end position="55"/>
    </location>
</feature>
<evidence type="ECO:0000313" key="7">
    <source>
        <dbReference type="EMBL" id="CBH75243.1"/>
    </source>
</evidence>
<organism evidence="7">
    <name type="scientific">mine drainage metagenome</name>
    <dbReference type="NCBI Taxonomy" id="410659"/>
    <lineage>
        <taxon>unclassified sequences</taxon>
        <taxon>metagenomes</taxon>
        <taxon>ecological metagenomes</taxon>
    </lineage>
</organism>
<evidence type="ECO:0000256" key="6">
    <source>
        <dbReference type="SAM" id="Phobius"/>
    </source>
</evidence>
<reference evidence="7" key="1">
    <citation type="submission" date="2009-10" db="EMBL/GenBank/DDBJ databases">
        <title>Diversity of trophic interactions inside an arsenic-rich microbial ecosystem.</title>
        <authorList>
            <person name="Bertin P.N."/>
            <person name="Heinrich-Salmeron A."/>
            <person name="Pelletier E."/>
            <person name="Goulhen-Chollet F."/>
            <person name="Arsene-Ploetze F."/>
            <person name="Gallien S."/>
            <person name="Calteau A."/>
            <person name="Vallenet D."/>
            <person name="Casiot C."/>
            <person name="Chane-Woon-Ming B."/>
            <person name="Giloteaux L."/>
            <person name="Barakat M."/>
            <person name="Bonnefoy V."/>
            <person name="Bruneel O."/>
            <person name="Chandler M."/>
            <person name="Cleiss J."/>
            <person name="Duran R."/>
            <person name="Elbaz-Poulichet F."/>
            <person name="Fonknechten N."/>
            <person name="Lauga B."/>
            <person name="Mornico D."/>
            <person name="Ortet P."/>
            <person name="Schaeffer C."/>
            <person name="Siguier P."/>
            <person name="Alexander Thil Smith A."/>
            <person name="Van Dorsselaer A."/>
            <person name="Weissenbach J."/>
            <person name="Medigue C."/>
            <person name="Le Paslier D."/>
        </authorList>
    </citation>
    <scope>NUCLEOTIDE SEQUENCE</scope>
</reference>
<feature type="transmembrane region" description="Helical" evidence="6">
    <location>
        <begin position="87"/>
        <end position="106"/>
    </location>
</feature>
<feature type="transmembrane region" description="Helical" evidence="6">
    <location>
        <begin position="6"/>
        <end position="23"/>
    </location>
</feature>
<dbReference type="EMBL" id="CABL01000006">
    <property type="protein sequence ID" value="CBH75243.1"/>
    <property type="molecule type" value="Genomic_DNA"/>
</dbReference>
<dbReference type="PANTHER" id="PTHR30474">
    <property type="entry name" value="CELL CYCLE PROTEIN"/>
    <property type="match status" value="1"/>
</dbReference>
<evidence type="ECO:0000256" key="4">
    <source>
        <dbReference type="ARBA" id="ARBA00022989"/>
    </source>
</evidence>
<dbReference type="PANTHER" id="PTHR30474:SF3">
    <property type="entry name" value="PEPTIDOGLYCAN GLYCOSYLTRANSFERASE RODA"/>
    <property type="match status" value="1"/>
</dbReference>
<accession>E6PFK7</accession>
<evidence type="ECO:0000256" key="1">
    <source>
        <dbReference type="ARBA" id="ARBA00004141"/>
    </source>
</evidence>
<keyword evidence="2 6" id="KW-0812">Transmembrane</keyword>
<evidence type="ECO:0000256" key="3">
    <source>
        <dbReference type="ARBA" id="ARBA00022960"/>
    </source>
</evidence>
<dbReference type="GO" id="GO:0015648">
    <property type="term" value="F:lipid-linked peptidoglycan transporter activity"/>
    <property type="evidence" value="ECO:0007669"/>
    <property type="project" value="TreeGrafter"/>
</dbReference>
<comment type="subcellular location">
    <subcellularLocation>
        <location evidence="1">Membrane</location>
        <topology evidence="1">Multi-pass membrane protein</topology>
    </subcellularLocation>
</comment>
<keyword evidence="3" id="KW-0133">Cell shape</keyword>
<dbReference type="Pfam" id="PF01098">
    <property type="entry name" value="FTSW_RODA_SPOVE"/>
    <property type="match status" value="1"/>
</dbReference>
<proteinExistence type="predicted"/>
<gene>
    <name evidence="7" type="ORF">CARN1_1568</name>
</gene>
<sequence length="388" mass="41683">MSVLTGSPWLVALAALLALAWLLRRARGSRRDWFFPLATIVLVIFGEVLLARLSPALARKQLVWICIAFGLATLLQPYLARFRRIATVKYTWIVLSLGLVAATAIFGERVNGAKLWIRIGSLHVEPVEIIKLLLVFFLAAYLAEMGDAIAKARWWSLRANAKYLGPLFLGWGASIGLLVVQRDLGMGALLLCTLLTTLYAATRRSDLALGAAAVFALVAFWAAVHFPYVHERIAVWLHPFADPYGAGYQAAQSYFSIAAGGLFGTGLGLGHPGFIPDVSTDYIVAAIAEEFGWLGIVAILALYLAVVRRAVSVAREQPDAFASLLAVGLAATLGFQVAIIVAGVAGLVPLTGITLPFISYGGSSMVANVLLISLLQEIATRRPAEERA</sequence>
<feature type="transmembrane region" description="Helical" evidence="6">
    <location>
        <begin position="163"/>
        <end position="180"/>
    </location>
</feature>
<dbReference type="GO" id="GO:0051301">
    <property type="term" value="P:cell division"/>
    <property type="evidence" value="ECO:0007669"/>
    <property type="project" value="InterPro"/>
</dbReference>
<feature type="transmembrane region" description="Helical" evidence="6">
    <location>
        <begin position="323"/>
        <end position="345"/>
    </location>
</feature>